<dbReference type="PANTHER" id="PTHR12526:SF510">
    <property type="entry name" value="D-INOSITOL 3-PHOSPHATE GLYCOSYLTRANSFERASE"/>
    <property type="match status" value="1"/>
</dbReference>
<dbReference type="Proteomes" id="UP000260640">
    <property type="component" value="Unassembled WGS sequence"/>
</dbReference>
<dbReference type="Proteomes" id="UP000266497">
    <property type="component" value="Unassembled WGS sequence"/>
</dbReference>
<dbReference type="Gene3D" id="3.40.50.2000">
    <property type="entry name" value="Glycogen Phosphorylase B"/>
    <property type="match status" value="2"/>
</dbReference>
<gene>
    <name evidence="5" type="ORF">DWY53_05470</name>
    <name evidence="4" type="ORF">DXD46_21740</name>
</gene>
<reference evidence="6 7" key="1">
    <citation type="submission" date="2018-08" db="EMBL/GenBank/DDBJ databases">
        <title>A genome reference for cultivated species of the human gut microbiota.</title>
        <authorList>
            <person name="Zou Y."/>
            <person name="Xue W."/>
            <person name="Luo G."/>
        </authorList>
    </citation>
    <scope>NUCLEOTIDE SEQUENCE [LARGE SCALE GENOMIC DNA]</scope>
    <source>
        <strain evidence="5 7">AF25-30LB</strain>
        <strain evidence="4 6">TM05-16</strain>
    </source>
</reference>
<dbReference type="GO" id="GO:0016757">
    <property type="term" value="F:glycosyltransferase activity"/>
    <property type="evidence" value="ECO:0007669"/>
    <property type="project" value="UniProtKB-KW"/>
</dbReference>
<dbReference type="Pfam" id="PF00534">
    <property type="entry name" value="Glycos_transf_1"/>
    <property type="match status" value="1"/>
</dbReference>
<dbReference type="SUPFAM" id="SSF53756">
    <property type="entry name" value="UDP-Glycosyltransferase/glycogen phosphorylase"/>
    <property type="match status" value="1"/>
</dbReference>
<evidence type="ECO:0000313" key="4">
    <source>
        <dbReference type="EMBL" id="RGJ74886.1"/>
    </source>
</evidence>
<keyword evidence="2 4" id="KW-0808">Transferase</keyword>
<dbReference type="EMBL" id="QRUD01000012">
    <property type="protein sequence ID" value="RGR41821.1"/>
    <property type="molecule type" value="Genomic_DNA"/>
</dbReference>
<dbReference type="InterPro" id="IPR001296">
    <property type="entry name" value="Glyco_trans_1"/>
</dbReference>
<evidence type="ECO:0000256" key="1">
    <source>
        <dbReference type="ARBA" id="ARBA00022676"/>
    </source>
</evidence>
<sequence length="362" mass="41453">MKTKIIIVSPSLDPKQNVSGISSVTQFIISNNPDCHYIHFELGRKDNESGGLSRVKVIMKSLILWNRILNSYPEALVHYNFPLSKMSILRDPLFMMIARWKRRKMVIHLHGGIFLTTPHIPKYLKCILQSVFSFSFPCIVLSYLEKKLVVERFHCKNVYVLPNCVDLNNAKDFHREYLDNKNVLTLGYLGRIAETKGIEYLLEACVELKRRNIPFVLRMAGKEEIEGQYLSRFQTELGNSFIYEGVVFGQSKNIFLQKINVFMLPSFFEGLPMSLLESMSYGVVPVTTNVGSIGEIVKDGYNGLIIEKQDAMSIVEQCVKLVYNKELMNSLSQKARCTIFDRFHIAGYIDSLNSIYASCLIE</sequence>
<dbReference type="AlphaFoldDB" id="A0A1H7GWR5"/>
<dbReference type="EMBL" id="QSPP01000130">
    <property type="protein sequence ID" value="RGJ74886.1"/>
    <property type="molecule type" value="Genomic_DNA"/>
</dbReference>
<keyword evidence="1" id="KW-0328">Glycosyltransferase</keyword>
<evidence type="ECO:0000313" key="7">
    <source>
        <dbReference type="Proteomes" id="UP000266497"/>
    </source>
</evidence>
<dbReference type="RefSeq" id="WP_074783246.1">
    <property type="nucleotide sequence ID" value="NZ_FOBA01000004.1"/>
</dbReference>
<dbReference type="CDD" id="cd03801">
    <property type="entry name" value="GT4_PimA-like"/>
    <property type="match status" value="1"/>
</dbReference>
<dbReference type="PANTHER" id="PTHR12526">
    <property type="entry name" value="GLYCOSYLTRANSFERASE"/>
    <property type="match status" value="1"/>
</dbReference>
<evidence type="ECO:0000313" key="6">
    <source>
        <dbReference type="Proteomes" id="UP000260640"/>
    </source>
</evidence>
<protein>
    <submittedName>
        <fullName evidence="4">Glycosyltransferase</fullName>
    </submittedName>
</protein>
<organism evidence="4 6">
    <name type="scientific">Phocaeicola vulgatus</name>
    <name type="common">Bacteroides vulgatus</name>
    <dbReference type="NCBI Taxonomy" id="821"/>
    <lineage>
        <taxon>Bacteria</taxon>
        <taxon>Pseudomonadati</taxon>
        <taxon>Bacteroidota</taxon>
        <taxon>Bacteroidia</taxon>
        <taxon>Bacteroidales</taxon>
        <taxon>Bacteroidaceae</taxon>
        <taxon>Phocaeicola</taxon>
    </lineage>
</organism>
<comment type="caution">
    <text evidence="4">The sequence shown here is derived from an EMBL/GenBank/DDBJ whole genome shotgun (WGS) entry which is preliminary data.</text>
</comment>
<evidence type="ECO:0000259" key="3">
    <source>
        <dbReference type="Pfam" id="PF00534"/>
    </source>
</evidence>
<name>A0A1H7GWR5_PHOVU</name>
<feature type="domain" description="Glycosyl transferase family 1" evidence="3">
    <location>
        <begin position="173"/>
        <end position="336"/>
    </location>
</feature>
<evidence type="ECO:0000256" key="2">
    <source>
        <dbReference type="ARBA" id="ARBA00022679"/>
    </source>
</evidence>
<proteinExistence type="predicted"/>
<accession>A0A1H7GWR5</accession>
<evidence type="ECO:0000313" key="5">
    <source>
        <dbReference type="EMBL" id="RGR41821.1"/>
    </source>
</evidence>